<comment type="caution">
    <text evidence="1">The sequence shown here is derived from an EMBL/GenBank/DDBJ whole genome shotgun (WGS) entry which is preliminary data.</text>
</comment>
<name>A0A0F2DV48_9STRE</name>
<dbReference type="AlphaFoldDB" id="A0A0F2DV48"/>
<proteinExistence type="predicted"/>
<dbReference type="Proteomes" id="UP000033489">
    <property type="component" value="Unassembled WGS sequence"/>
</dbReference>
<dbReference type="EMBL" id="LQZF01000111">
    <property type="protein sequence ID" value="KXU13346.1"/>
    <property type="molecule type" value="Genomic_DNA"/>
</dbReference>
<evidence type="ECO:0000313" key="4">
    <source>
        <dbReference type="Proteomes" id="UP000072578"/>
    </source>
</evidence>
<accession>A0A139RF20</accession>
<reference evidence="2 4" key="2">
    <citation type="submission" date="2016-01" db="EMBL/GenBank/DDBJ databases">
        <title>Highly variable Streptococcus oralis are common among viridans streptococci isolated from primates.</title>
        <authorList>
            <person name="Denapaite D."/>
            <person name="Rieger M."/>
            <person name="Koendgen S."/>
            <person name="Brueckner R."/>
            <person name="Ochigava I."/>
            <person name="Kappeler P."/>
            <person name="Maetz-Rensing K."/>
            <person name="Leendertz F."/>
            <person name="Hakenbeck R."/>
        </authorList>
    </citation>
    <scope>NUCLEOTIDE SEQUENCE [LARGE SCALE GENOMIC DNA]</scope>
    <source>
        <strain evidence="2 4">DD18</strain>
    </source>
</reference>
<reference evidence="1 3" key="1">
    <citation type="submission" date="2015-02" db="EMBL/GenBank/DDBJ databases">
        <title>Evolution of amylase-binding proteins of oral streptococcal species.</title>
        <authorList>
            <person name="Haase E.M."/>
        </authorList>
    </citation>
    <scope>NUCLEOTIDE SEQUENCE [LARGE SCALE GENOMIC DNA]</scope>
    <source>
        <strain evidence="1 3">UC921A</strain>
    </source>
</reference>
<evidence type="ECO:0000313" key="2">
    <source>
        <dbReference type="EMBL" id="KXU13346.1"/>
    </source>
</evidence>
<accession>A0A0F2DV48</accession>
<protein>
    <recommendedName>
        <fullName evidence="5">Cytoplasmic protein</fullName>
    </recommendedName>
</protein>
<dbReference type="Proteomes" id="UP000072578">
    <property type="component" value="Unassembled WGS sequence"/>
</dbReference>
<dbReference type="EMBL" id="JYGT01000010">
    <property type="protein sequence ID" value="KJQ74034.1"/>
    <property type="molecule type" value="Genomic_DNA"/>
</dbReference>
<gene>
    <name evidence="2" type="ORF">SINDD18_00952</name>
    <name evidence="1" type="ORF">TZ94_01555</name>
</gene>
<sequence length="151" mass="17895">MNIMLGFIKNNLLEVSGNYQNSQWKIIQDISVAQRYAYQQYDLKTVWADLRESNSLILKLSTDEDDNFWDEYAVPEIEKKLNSLHLEEGLKDSLFSDIDADLFNCYLNNKYKKNHPIWNMIEDAYFKGFWPCGWEGKYPEGKLVVFKLNYV</sequence>
<dbReference type="OrthoDB" id="1426432at2"/>
<evidence type="ECO:0008006" key="5">
    <source>
        <dbReference type="Google" id="ProtNLM"/>
    </source>
</evidence>
<evidence type="ECO:0000313" key="3">
    <source>
        <dbReference type="Proteomes" id="UP000033489"/>
    </source>
</evidence>
<evidence type="ECO:0000313" key="1">
    <source>
        <dbReference type="EMBL" id="KJQ74034.1"/>
    </source>
</evidence>
<dbReference type="PATRIC" id="fig|28037.216.peg.1516"/>
<organism evidence="1 3">
    <name type="scientific">Streptococcus infantis</name>
    <dbReference type="NCBI Taxonomy" id="68892"/>
    <lineage>
        <taxon>Bacteria</taxon>
        <taxon>Bacillati</taxon>
        <taxon>Bacillota</taxon>
        <taxon>Bacilli</taxon>
        <taxon>Lactobacillales</taxon>
        <taxon>Streptococcaceae</taxon>
        <taxon>Streptococcus</taxon>
    </lineage>
</organism>
<dbReference type="RefSeq" id="WP_045615759.1">
    <property type="nucleotide sequence ID" value="NZ_JYGT01000010.1"/>
</dbReference>